<organism evidence="2">
    <name type="scientific">Anopheles braziliensis</name>
    <dbReference type="NCBI Taxonomy" id="58242"/>
    <lineage>
        <taxon>Eukaryota</taxon>
        <taxon>Metazoa</taxon>
        <taxon>Ecdysozoa</taxon>
        <taxon>Arthropoda</taxon>
        <taxon>Hexapoda</taxon>
        <taxon>Insecta</taxon>
        <taxon>Pterygota</taxon>
        <taxon>Neoptera</taxon>
        <taxon>Endopterygota</taxon>
        <taxon>Diptera</taxon>
        <taxon>Nematocera</taxon>
        <taxon>Culicoidea</taxon>
        <taxon>Culicidae</taxon>
        <taxon>Anophelinae</taxon>
        <taxon>Anopheles</taxon>
    </lineage>
</organism>
<sequence length="114" mass="12838">MRDVSVFYLFKGFLVSLPFLVVTFVVYAILPVLQNLQGLSIMCYVASLAVSYFLLALGRFGIYGYQSVMCGIGRSEEVVDGRVNAESFCIILCMLGVYQCYFYGWFCSSITRIL</sequence>
<keyword evidence="1" id="KW-1133">Transmembrane helix</keyword>
<dbReference type="PANTHER" id="PTHR46953">
    <property type="entry name" value="G-PROTEIN COUPLED RECEPTOR MTH-LIKE 1-RELATED"/>
    <property type="match status" value="1"/>
</dbReference>
<feature type="transmembrane region" description="Helical" evidence="1">
    <location>
        <begin position="42"/>
        <end position="65"/>
    </location>
</feature>
<proteinExistence type="predicted"/>
<name>A0A2M3ZP40_9DIPT</name>
<dbReference type="AlphaFoldDB" id="A0A2M3ZP40"/>
<keyword evidence="1" id="KW-0812">Transmembrane</keyword>
<accession>A0A2M3ZP40</accession>
<evidence type="ECO:0000256" key="1">
    <source>
        <dbReference type="SAM" id="Phobius"/>
    </source>
</evidence>
<feature type="transmembrane region" description="Helical" evidence="1">
    <location>
        <begin position="6"/>
        <end position="30"/>
    </location>
</feature>
<reference evidence="2" key="1">
    <citation type="submission" date="2018-01" db="EMBL/GenBank/DDBJ databases">
        <title>An insight into the sialome of Amazonian anophelines.</title>
        <authorList>
            <person name="Ribeiro J.M."/>
            <person name="Scarpassa V."/>
            <person name="Calvo E."/>
        </authorList>
    </citation>
    <scope>NUCLEOTIDE SEQUENCE</scope>
    <source>
        <tissue evidence="2">Salivary glands</tissue>
    </source>
</reference>
<feature type="transmembrane region" description="Helical" evidence="1">
    <location>
        <begin position="85"/>
        <end position="106"/>
    </location>
</feature>
<dbReference type="EMBL" id="GGFM01009514">
    <property type="protein sequence ID" value="MBW30265.1"/>
    <property type="molecule type" value="Transcribed_RNA"/>
</dbReference>
<dbReference type="InterPro" id="IPR052808">
    <property type="entry name" value="GPCR_Mth-like"/>
</dbReference>
<evidence type="ECO:0000313" key="2">
    <source>
        <dbReference type="EMBL" id="MBW30265.1"/>
    </source>
</evidence>
<dbReference type="PANTHER" id="PTHR46953:SF1">
    <property type="entry name" value="G-PROTEIN COUPLED RECEPTOR MTH-LIKE 1-RELATED"/>
    <property type="match status" value="1"/>
</dbReference>
<keyword evidence="1" id="KW-0472">Membrane</keyword>
<protein>
    <submittedName>
        <fullName evidence="2">Putative secreted peptide</fullName>
    </submittedName>
</protein>